<evidence type="ECO:0008006" key="14">
    <source>
        <dbReference type="Google" id="ProtNLM"/>
    </source>
</evidence>
<evidence type="ECO:0000256" key="2">
    <source>
        <dbReference type="ARBA" id="ARBA00022448"/>
    </source>
</evidence>
<evidence type="ECO:0000256" key="5">
    <source>
        <dbReference type="ARBA" id="ARBA00023077"/>
    </source>
</evidence>
<name>A0A1V8MAP0_9GAMM</name>
<dbReference type="Gene3D" id="2.40.170.20">
    <property type="entry name" value="TonB-dependent receptor, beta-barrel domain"/>
    <property type="match status" value="1"/>
</dbReference>
<evidence type="ECO:0000256" key="1">
    <source>
        <dbReference type="ARBA" id="ARBA00004571"/>
    </source>
</evidence>
<dbReference type="Proteomes" id="UP000191980">
    <property type="component" value="Unassembled WGS sequence"/>
</dbReference>
<dbReference type="SUPFAM" id="SSF56935">
    <property type="entry name" value="Porins"/>
    <property type="match status" value="1"/>
</dbReference>
<dbReference type="PANTHER" id="PTHR30069:SF49">
    <property type="entry name" value="OUTER MEMBRANE PROTEIN C"/>
    <property type="match status" value="1"/>
</dbReference>
<dbReference type="PANTHER" id="PTHR30069">
    <property type="entry name" value="TONB-DEPENDENT OUTER MEMBRANE RECEPTOR"/>
    <property type="match status" value="1"/>
</dbReference>
<dbReference type="InterPro" id="IPR039426">
    <property type="entry name" value="TonB-dep_rcpt-like"/>
</dbReference>
<evidence type="ECO:0000256" key="8">
    <source>
        <dbReference type="PROSITE-ProRule" id="PRU01360"/>
    </source>
</evidence>
<dbReference type="Gene3D" id="2.170.130.10">
    <property type="entry name" value="TonB-dependent receptor, plug domain"/>
    <property type="match status" value="1"/>
</dbReference>
<organism evidence="12 13">
    <name type="scientific">Methyloprofundus sedimenti</name>
    <dbReference type="NCBI Taxonomy" id="1420851"/>
    <lineage>
        <taxon>Bacteria</taxon>
        <taxon>Pseudomonadati</taxon>
        <taxon>Pseudomonadota</taxon>
        <taxon>Gammaproteobacteria</taxon>
        <taxon>Methylococcales</taxon>
        <taxon>Methylococcaceae</taxon>
        <taxon>Methyloprofundus</taxon>
    </lineage>
</organism>
<dbReference type="EMBL" id="LPUF01000001">
    <property type="protein sequence ID" value="OQK18639.1"/>
    <property type="molecule type" value="Genomic_DNA"/>
</dbReference>
<evidence type="ECO:0000313" key="13">
    <source>
        <dbReference type="Proteomes" id="UP000191980"/>
    </source>
</evidence>
<keyword evidence="2 8" id="KW-0813">Transport</keyword>
<keyword evidence="13" id="KW-1185">Reference proteome</keyword>
<keyword evidence="7 8" id="KW-0998">Cell outer membrane</keyword>
<keyword evidence="4 8" id="KW-0812">Transmembrane</keyword>
<dbReference type="GO" id="GO:0009279">
    <property type="term" value="C:cell outer membrane"/>
    <property type="evidence" value="ECO:0007669"/>
    <property type="project" value="UniProtKB-SubCell"/>
</dbReference>
<dbReference type="Pfam" id="PF07715">
    <property type="entry name" value="Plug"/>
    <property type="match status" value="1"/>
</dbReference>
<keyword evidence="3 8" id="KW-1134">Transmembrane beta strand</keyword>
<evidence type="ECO:0000256" key="4">
    <source>
        <dbReference type="ARBA" id="ARBA00022692"/>
    </source>
</evidence>
<feature type="domain" description="TonB-dependent receptor plug" evidence="11">
    <location>
        <begin position="39"/>
        <end position="125"/>
    </location>
</feature>
<evidence type="ECO:0000259" key="11">
    <source>
        <dbReference type="Pfam" id="PF07715"/>
    </source>
</evidence>
<dbReference type="InterPro" id="IPR000531">
    <property type="entry name" value="Beta-barrel_TonB"/>
</dbReference>
<dbReference type="GO" id="GO:0044718">
    <property type="term" value="P:siderophore transmembrane transport"/>
    <property type="evidence" value="ECO:0007669"/>
    <property type="project" value="TreeGrafter"/>
</dbReference>
<protein>
    <recommendedName>
        <fullName evidence="14">TonB-dependent receptor</fullName>
    </recommendedName>
</protein>
<keyword evidence="6 8" id="KW-0472">Membrane</keyword>
<feature type="domain" description="TonB-dependent receptor-like beta-barrel" evidence="10">
    <location>
        <begin position="195"/>
        <end position="640"/>
    </location>
</feature>
<evidence type="ECO:0000256" key="7">
    <source>
        <dbReference type="ARBA" id="ARBA00023237"/>
    </source>
</evidence>
<keyword evidence="5 9" id="KW-0798">TonB box</keyword>
<dbReference type="InterPro" id="IPR037066">
    <property type="entry name" value="Plug_dom_sf"/>
</dbReference>
<evidence type="ECO:0000256" key="9">
    <source>
        <dbReference type="RuleBase" id="RU003357"/>
    </source>
</evidence>
<dbReference type="STRING" id="1420851.AU255_00505"/>
<dbReference type="OrthoDB" id="5332150at2"/>
<evidence type="ECO:0000313" key="12">
    <source>
        <dbReference type="EMBL" id="OQK18639.1"/>
    </source>
</evidence>
<dbReference type="InterPro" id="IPR036942">
    <property type="entry name" value="Beta-barrel_TonB_sf"/>
</dbReference>
<dbReference type="InterPro" id="IPR012910">
    <property type="entry name" value="Plug_dom"/>
</dbReference>
<comment type="caution">
    <text evidence="12">The sequence shown here is derived from an EMBL/GenBank/DDBJ whole genome shotgun (WGS) entry which is preliminary data.</text>
</comment>
<dbReference type="Pfam" id="PF00593">
    <property type="entry name" value="TonB_dep_Rec_b-barrel"/>
    <property type="match status" value="1"/>
</dbReference>
<gene>
    <name evidence="12" type="ORF">AU255_00505</name>
</gene>
<evidence type="ECO:0000256" key="6">
    <source>
        <dbReference type="ARBA" id="ARBA00023136"/>
    </source>
</evidence>
<sequence>MPVYAQDLADADKEILPTMFIEGEILTPGTVGVKPDMGGAGDAAVLLHKVPGANVNSNGPLTGIAQYRGLFGDRVNVITDGTSYKSACSNAMDAPLSHVPAVLTEVLSVKRGIASVSSGIETLGGNIVQKTRSGEFAVDDDILFSGRTSNGYSSVNTGYYVSLFANIANQNHKIHGGGSREAGDSFAWSEGVNRDSSYERNVGTVGYGFQTDDENHQFDIGYNYNDTHLSGTPSLPMDIVYSNGGVTNLNYNGLIADKYKLTTEFSYQDVEHQMNNYTLRGNVAQPARRQSDNTAEGFGYKATFDIPLFEGNLLLGVDGDNIEHNAVITNPFNQPFKINNFNDVTRDRYGFFTEWKGDLVQDWALEIGTRLNWVRMNAGTVSGTGAPIFAPGKPGTQLAADFNASDRLKNDVNLDVVAALTHYLSSDMAIELGFGRKTRSPSYQERYGWLPLNATGGLADGRNYIGNVDLTPETSYQVELGFDWQGKEMYLTPRAFYRYVDNYIQGTPTQNQAALAIDPTTLEFSNINAQLYGVDMEAGYRFLEDWRIDFLLSYVRGERTDAKDNLYRIAPVNGKISFFYDTPEWLAGTELVGYGKQTKTAAYNDEPPTAGYILWNLRMQYRPQYKYLQGLQVGFGIENLLDKGYRIHLNGLNRNPINDGTAIGQHLPGQGRNFYATLSYDW</sequence>
<dbReference type="GO" id="GO:0015344">
    <property type="term" value="F:siderophore uptake transmembrane transporter activity"/>
    <property type="evidence" value="ECO:0007669"/>
    <property type="project" value="TreeGrafter"/>
</dbReference>
<dbReference type="PROSITE" id="PS52016">
    <property type="entry name" value="TONB_DEPENDENT_REC_3"/>
    <property type="match status" value="1"/>
</dbReference>
<comment type="similarity">
    <text evidence="8 9">Belongs to the TonB-dependent receptor family.</text>
</comment>
<comment type="subcellular location">
    <subcellularLocation>
        <location evidence="1 8">Cell outer membrane</location>
        <topology evidence="1 8">Multi-pass membrane protein</topology>
    </subcellularLocation>
</comment>
<evidence type="ECO:0000259" key="10">
    <source>
        <dbReference type="Pfam" id="PF00593"/>
    </source>
</evidence>
<dbReference type="AlphaFoldDB" id="A0A1V8MAP0"/>
<reference evidence="12 13" key="1">
    <citation type="submission" date="2015-12" db="EMBL/GenBank/DDBJ databases">
        <authorList>
            <person name="Shamseldin A."/>
            <person name="Moawad H."/>
            <person name="Abd El-Rahim W.M."/>
            <person name="Sadowsky M.J."/>
        </authorList>
    </citation>
    <scope>NUCLEOTIDE SEQUENCE [LARGE SCALE GENOMIC DNA]</scope>
    <source>
        <strain evidence="12 13">WF1</strain>
    </source>
</reference>
<accession>A0A1V8MAP0</accession>
<proteinExistence type="inferred from homology"/>
<evidence type="ECO:0000256" key="3">
    <source>
        <dbReference type="ARBA" id="ARBA00022452"/>
    </source>
</evidence>